<name>A0ACC3TIJ3_9ASCO</name>
<keyword evidence="2" id="KW-1185">Reference proteome</keyword>
<evidence type="ECO:0000313" key="1">
    <source>
        <dbReference type="EMBL" id="KAK9320969.1"/>
    </source>
</evidence>
<dbReference type="EMBL" id="MU970111">
    <property type="protein sequence ID" value="KAK9320969.1"/>
    <property type="molecule type" value="Genomic_DNA"/>
</dbReference>
<comment type="caution">
    <text evidence="1">The sequence shown here is derived from an EMBL/GenBank/DDBJ whole genome shotgun (WGS) entry which is preliminary data.</text>
</comment>
<gene>
    <name evidence="1" type="ORF">V1517DRAFT_347705</name>
</gene>
<reference evidence="2" key="1">
    <citation type="journal article" date="2024" name="Front. Bioeng. Biotechnol.">
        <title>Genome-scale model development and genomic sequencing of the oleaginous clade Lipomyces.</title>
        <authorList>
            <person name="Czajka J.J."/>
            <person name="Han Y."/>
            <person name="Kim J."/>
            <person name="Mondo S.J."/>
            <person name="Hofstad B.A."/>
            <person name="Robles A."/>
            <person name="Haridas S."/>
            <person name="Riley R."/>
            <person name="LaButti K."/>
            <person name="Pangilinan J."/>
            <person name="Andreopoulos W."/>
            <person name="Lipzen A."/>
            <person name="Yan J."/>
            <person name="Wang M."/>
            <person name="Ng V."/>
            <person name="Grigoriev I.V."/>
            <person name="Spatafora J.W."/>
            <person name="Magnuson J.K."/>
            <person name="Baker S.E."/>
            <person name="Pomraning K.R."/>
        </authorList>
    </citation>
    <scope>NUCLEOTIDE SEQUENCE [LARGE SCALE GENOMIC DNA]</scope>
    <source>
        <strain evidence="2">CBS 10300</strain>
    </source>
</reference>
<dbReference type="Proteomes" id="UP001489719">
    <property type="component" value="Unassembled WGS sequence"/>
</dbReference>
<accession>A0ACC3TIJ3</accession>
<proteinExistence type="predicted"/>
<organism evidence="1 2">
    <name type="scientific">Lipomyces orientalis</name>
    <dbReference type="NCBI Taxonomy" id="1233043"/>
    <lineage>
        <taxon>Eukaryota</taxon>
        <taxon>Fungi</taxon>
        <taxon>Dikarya</taxon>
        <taxon>Ascomycota</taxon>
        <taxon>Saccharomycotina</taxon>
        <taxon>Lipomycetes</taxon>
        <taxon>Lipomycetales</taxon>
        <taxon>Lipomycetaceae</taxon>
        <taxon>Lipomyces</taxon>
    </lineage>
</organism>
<sequence length="864" mass="95036">MDDDEQQQPANLVVEITPPSVPQSRPSSPASLLSSPPTPEPSAQTFEPSPANTPTPLNNIASGSASANVAAASSISRPVSTSVQEQTTPFEQALKAWRAINFSELQRQLDNQGLEIVENQKVSVLGRKELANKTKEFRKLSDEEKLVEIKTLLKSYQTEIDNLTKRGKVAENAFLNTYRALAEAPDPFPLLEATLDSLLASDEVATLSTENAKLKSQLARYSDYDDLRVKLQQTEQKVVDVSTQKVAAKEAELQALLDEKERNWKLREEDLNKQVHEAREQVRELRATHAVTEARLVQHEQKLDEGVAGRFAEAELIAADLERVNLRALQTERRNLELRQELEKLKSSMGRDGETGEPLPFEDIDEWKRKIEDLRDENAALGRKMETLREEAKAASEKEAKAIRALEREGTRKAGEIDGLKNKLKRMADYDDIKRELDILKFVEFSAETEEDETWKTNYQSDPHSESLEQLLLARNKRLTTELTTIRVAHETLRQEFASLESNLKSTTAALEQSQSLNRKLEDDLTSLHETASVGNPGAMSIASYAPSRRSGRGTDTASMFGGSLRSGLTAMVSSIPYEETVSQPGSGTVTPVGMRSLDQHVADLTILPIITQQRDRFRARNAELEQELRSEYARITELRAQIEALQKDNVALYEKTRYLSTYRGGASASAINAGGSDMSSTYHREYEEQISPFAQFRGREQERAWSRMGPLERIIYGLTRVVLANKTSRNLFFGYIMGLHLFLMGTIWYLAFREVGRHEKIATPGAGVDQIAAIMGSGSATFGGEATADDSSGKEGWVLAAPHDVVSEAIATATNVAAAAVQTVAAQVQQGINAAAGGGAVEPAPVVAEAGDVAGAAPAADGF</sequence>
<evidence type="ECO:0000313" key="2">
    <source>
        <dbReference type="Proteomes" id="UP001489719"/>
    </source>
</evidence>
<protein>
    <submittedName>
        <fullName evidence="1">CASP C terminal-domain-containing protein</fullName>
    </submittedName>
</protein>